<evidence type="ECO:0000313" key="3">
    <source>
        <dbReference type="EMBL" id="OCF46833.1"/>
    </source>
</evidence>
<dbReference type="STRING" id="1296096.A0A1B9HU92"/>
<sequence length="636" mass="70573">MATLVQTPASVSGLSRLKSLPFTLDLSCPLSLPSKPLNAGTDWPYEIAGPSTLPREFNDEFIQRRYYETLYLSETLSPLSGLTADLFRLLNSDLSPLGDSKGSVGVYGIVQLVKPLLLSLPQIEKRHRKLILPLLSSSQAASTIDEISQIERNVIGFALDLRVGSRQAVEDGIIPSPKKLSDELEKREILIQIILLLLYTTFTTETEASNKKRKRSKSSRREAEQDQPTIVNPAEDPKVAMELLMDRLSVWQAVAELGLPLGDPTDVRNIKGKGKVPENVIANMLGRFWKSVILPYFMTKQPDLCSIFHQKVFGHPIPPKLVPASLHTQNQNQTKKPRKPKLTHPILSKSSDPLLPPPPISRDRPRSVSGESVERRQISGTGSRAPSETGSTFSRNSPPRDDINFSTKRNLTRTSTTNDAINPFRRSRSKSIDPNPSNGDKFSRTASSSLALNNKKGLTRNQSSGKDLFKGREVGMIRRTASKKLEREDSLSRTQSGRFGLLGRKTSGGKENSRRGSMEESQKQNTLILATPSKPRSQSQFFRPSHSHSQPSWIPPTPIREEPSSTPRPSYIAETPMTNRIAHTDTLPLGGIGTRDEDDEMESDDPLGELWELTDDDDEGDDPVIGKTMIPETPMK</sequence>
<feature type="compositionally biased region" description="Basic and acidic residues" evidence="1">
    <location>
        <begin position="511"/>
        <end position="522"/>
    </location>
</feature>
<dbReference type="Pfam" id="PF08639">
    <property type="entry name" value="Sld3_STD"/>
    <property type="match status" value="1"/>
</dbReference>
<feature type="compositionally biased region" description="Basic and acidic residues" evidence="1">
    <location>
        <begin position="361"/>
        <end position="377"/>
    </location>
</feature>
<dbReference type="InterPro" id="IPR013948">
    <property type="entry name" value="DNA_replication_reg_Sld3_C"/>
</dbReference>
<protein>
    <recommendedName>
        <fullName evidence="2">DNA replication regulator Sld3 C-terminal domain-containing protein</fullName>
    </recommendedName>
</protein>
<dbReference type="AlphaFoldDB" id="A0A1B9HU92"/>
<feature type="compositionally biased region" description="Polar residues" evidence="1">
    <location>
        <begin position="432"/>
        <end position="452"/>
    </location>
</feature>
<evidence type="ECO:0000259" key="2">
    <source>
        <dbReference type="Pfam" id="PF08639"/>
    </source>
</evidence>
<feature type="compositionally biased region" description="Polar residues" evidence="1">
    <location>
        <begin position="404"/>
        <end position="420"/>
    </location>
</feature>
<feature type="compositionally biased region" description="Polar residues" evidence="1">
    <location>
        <begin position="523"/>
        <end position="552"/>
    </location>
</feature>
<evidence type="ECO:0000256" key="1">
    <source>
        <dbReference type="SAM" id="MobiDB-lite"/>
    </source>
</evidence>
<feature type="compositionally biased region" description="Polar residues" evidence="1">
    <location>
        <begin position="378"/>
        <end position="397"/>
    </location>
</feature>
<dbReference type="EMBL" id="KI894015">
    <property type="protein sequence ID" value="OCF46833.1"/>
    <property type="molecule type" value="Genomic_DNA"/>
</dbReference>
<dbReference type="GO" id="GO:0006270">
    <property type="term" value="P:DNA replication initiation"/>
    <property type="evidence" value="ECO:0007669"/>
    <property type="project" value="InterPro"/>
</dbReference>
<dbReference type="PANTHER" id="PTHR28067:SF1">
    <property type="entry name" value="DNA REPLICATION REGULATOR SLD3"/>
    <property type="match status" value="1"/>
</dbReference>
<feature type="region of interest" description="Disordered" evidence="1">
    <location>
        <begin position="322"/>
        <end position="636"/>
    </location>
</feature>
<accession>A0A1B9HU92</accession>
<proteinExistence type="predicted"/>
<dbReference type="GO" id="GO:0031261">
    <property type="term" value="C:DNA replication preinitiation complex"/>
    <property type="evidence" value="ECO:0007669"/>
    <property type="project" value="TreeGrafter"/>
</dbReference>
<feature type="region of interest" description="Disordered" evidence="1">
    <location>
        <begin position="208"/>
        <end position="234"/>
    </location>
</feature>
<feature type="compositionally biased region" description="Basic and acidic residues" evidence="1">
    <location>
        <begin position="467"/>
        <end position="476"/>
    </location>
</feature>
<feature type="compositionally biased region" description="Acidic residues" evidence="1">
    <location>
        <begin position="596"/>
        <end position="622"/>
    </location>
</feature>
<reference evidence="3" key="1">
    <citation type="submission" date="2013-07" db="EMBL/GenBank/DDBJ databases">
        <title>The Genome Sequence of Cryptococcus pinus CBS10737.</title>
        <authorList>
            <consortium name="The Broad Institute Genome Sequencing Platform"/>
            <person name="Cuomo C."/>
            <person name="Litvintseva A."/>
            <person name="Chen Y."/>
            <person name="Heitman J."/>
            <person name="Sun S."/>
            <person name="Springer D."/>
            <person name="Dromer F."/>
            <person name="Young S.K."/>
            <person name="Zeng Q."/>
            <person name="Gargeya S."/>
            <person name="Fitzgerald M."/>
            <person name="Abouelleil A."/>
            <person name="Alvarado L."/>
            <person name="Berlin A.M."/>
            <person name="Chapman S.B."/>
            <person name="Dewar J."/>
            <person name="Goldberg J."/>
            <person name="Griggs A."/>
            <person name="Gujja S."/>
            <person name="Hansen M."/>
            <person name="Howarth C."/>
            <person name="Imamovic A."/>
            <person name="Larimer J."/>
            <person name="McCowan C."/>
            <person name="Murphy C."/>
            <person name="Pearson M."/>
            <person name="Priest M."/>
            <person name="Roberts A."/>
            <person name="Saif S."/>
            <person name="Shea T."/>
            <person name="Sykes S."/>
            <person name="Wortman J."/>
            <person name="Nusbaum C."/>
            <person name="Birren B."/>
        </authorList>
    </citation>
    <scope>NUCLEOTIDE SEQUENCE [LARGE SCALE GENOMIC DNA]</scope>
    <source>
        <strain evidence="3">CBS 10737</strain>
    </source>
</reference>
<feature type="domain" description="DNA replication regulator Sld3 C-terminal" evidence="2">
    <location>
        <begin position="178"/>
        <end position="576"/>
    </location>
</feature>
<organism evidence="3">
    <name type="scientific">Kwoniella pini CBS 10737</name>
    <dbReference type="NCBI Taxonomy" id="1296096"/>
    <lineage>
        <taxon>Eukaryota</taxon>
        <taxon>Fungi</taxon>
        <taxon>Dikarya</taxon>
        <taxon>Basidiomycota</taxon>
        <taxon>Agaricomycotina</taxon>
        <taxon>Tremellomycetes</taxon>
        <taxon>Tremellales</taxon>
        <taxon>Cryptococcaceae</taxon>
        <taxon>Kwoniella</taxon>
    </lineage>
</organism>
<name>A0A1B9HU92_9TREE</name>
<gene>
    <name evidence="3" type="ORF">I206_07220</name>
</gene>
<dbReference type="PANTHER" id="PTHR28067">
    <property type="entry name" value="DNA REPLICATION REGULATOR SLD3"/>
    <property type="match status" value="1"/>
</dbReference>
<dbReference type="OrthoDB" id="3003917at2759"/>
<dbReference type="Gene3D" id="1.20.58.2130">
    <property type="match status" value="1"/>
</dbReference>
<dbReference type="InterPro" id="IPR042511">
    <property type="entry name" value="Sld3"/>
</dbReference>
<reference evidence="3" key="2">
    <citation type="submission" date="2016-07" db="EMBL/GenBank/DDBJ databases">
        <title>Evolution of pathogenesis and genome organization in the Tremellales.</title>
        <authorList>
            <person name="Cuomo C."/>
            <person name="Litvintseva A."/>
            <person name="Heitman J."/>
            <person name="Chen Y."/>
            <person name="Sun S."/>
            <person name="Springer D."/>
            <person name="Dromer F."/>
            <person name="Young S."/>
            <person name="Zeng Q."/>
            <person name="Chapman S."/>
            <person name="Gujja S."/>
            <person name="Saif S."/>
            <person name="Birren B."/>
        </authorList>
    </citation>
    <scope>NUCLEOTIDE SEQUENCE</scope>
    <source>
        <strain evidence="3">CBS 10737</strain>
    </source>
</reference>